<dbReference type="InterPro" id="IPR027417">
    <property type="entry name" value="P-loop_NTPase"/>
</dbReference>
<accession>A0A561CLV8</accession>
<proteinExistence type="predicted"/>
<dbReference type="Gene3D" id="3.30.300.20">
    <property type="match status" value="1"/>
</dbReference>
<dbReference type="AlphaFoldDB" id="A0A561CLV8"/>
<dbReference type="PROSITE" id="PS50084">
    <property type="entry name" value="KH_TYPE_1"/>
    <property type="match status" value="1"/>
</dbReference>
<gene>
    <name evidence="12" type="ORF">FB550_12027</name>
</gene>
<dbReference type="GO" id="GO:0003723">
    <property type="term" value="F:RNA binding"/>
    <property type="evidence" value="ECO:0007669"/>
    <property type="project" value="UniProtKB-UniRule"/>
</dbReference>
<dbReference type="InterPro" id="IPR015946">
    <property type="entry name" value="KH_dom-like_a/b"/>
</dbReference>
<evidence type="ECO:0000256" key="3">
    <source>
        <dbReference type="ARBA" id="ARBA00022741"/>
    </source>
</evidence>
<dbReference type="InterPro" id="IPR009019">
    <property type="entry name" value="KH_sf_prok-type"/>
</dbReference>
<evidence type="ECO:0000256" key="8">
    <source>
        <dbReference type="PROSITE-ProRule" id="PRU00117"/>
    </source>
</evidence>
<evidence type="ECO:0000259" key="10">
    <source>
        <dbReference type="Pfam" id="PF01926"/>
    </source>
</evidence>
<protein>
    <submittedName>
        <fullName evidence="12">50S ribosome-binding GTPase</fullName>
    </submittedName>
</protein>
<dbReference type="PANTHER" id="PTHR42714:SF6">
    <property type="entry name" value="TRANSLATION INITIATION FACTOR IF-2"/>
    <property type="match status" value="1"/>
</dbReference>
<comment type="caution">
    <text evidence="12">The sequence shown here is derived from an EMBL/GenBank/DDBJ whole genome shotgun (WGS) entry which is preliminary data.</text>
</comment>
<dbReference type="SUPFAM" id="SSF54814">
    <property type="entry name" value="Prokaryotic type KH domain (KH-domain type II)"/>
    <property type="match status" value="1"/>
</dbReference>
<evidence type="ECO:0000256" key="7">
    <source>
        <dbReference type="ARBA" id="ARBA00023163"/>
    </source>
</evidence>
<keyword evidence="6" id="KW-0342">GTP-binding</keyword>
<dbReference type="GO" id="GO:0030488">
    <property type="term" value="P:tRNA methylation"/>
    <property type="evidence" value="ECO:0007669"/>
    <property type="project" value="TreeGrafter"/>
</dbReference>
<evidence type="ECO:0000313" key="12">
    <source>
        <dbReference type="EMBL" id="TWD92215.1"/>
    </source>
</evidence>
<reference evidence="12 13" key="1">
    <citation type="submission" date="2019-06" db="EMBL/GenBank/DDBJ databases">
        <title>Sorghum-associated microbial communities from plants grown in Nebraska, USA.</title>
        <authorList>
            <person name="Schachtman D."/>
        </authorList>
    </citation>
    <scope>NUCLEOTIDE SEQUENCE [LARGE SCALE GENOMIC DNA]</scope>
    <source>
        <strain evidence="12 13">2482</strain>
    </source>
</reference>
<evidence type="ECO:0000256" key="2">
    <source>
        <dbReference type="ARBA" id="ARBA00022490"/>
    </source>
</evidence>
<feature type="coiled-coil region" evidence="9">
    <location>
        <begin position="20"/>
        <end position="51"/>
    </location>
</feature>
<keyword evidence="2" id="KW-0963">Cytoplasm</keyword>
<dbReference type="GO" id="GO:0002098">
    <property type="term" value="P:tRNA wobble uridine modification"/>
    <property type="evidence" value="ECO:0007669"/>
    <property type="project" value="TreeGrafter"/>
</dbReference>
<dbReference type="Pfam" id="PF01926">
    <property type="entry name" value="MMR_HSR1"/>
    <property type="match status" value="1"/>
</dbReference>
<evidence type="ECO:0000256" key="4">
    <source>
        <dbReference type="ARBA" id="ARBA00022884"/>
    </source>
</evidence>
<dbReference type="RefSeq" id="WP_144568046.1">
    <property type="nucleotide sequence ID" value="NZ_VIVN01000020.1"/>
</dbReference>
<dbReference type="CDD" id="cd00882">
    <property type="entry name" value="Ras_like_GTPase"/>
    <property type="match status" value="1"/>
</dbReference>
<keyword evidence="5" id="KW-0805">Transcription regulation</keyword>
<dbReference type="SUPFAM" id="SSF52540">
    <property type="entry name" value="P-loop containing nucleoside triphosphate hydrolases"/>
    <property type="match status" value="1"/>
</dbReference>
<evidence type="ECO:0000256" key="5">
    <source>
        <dbReference type="ARBA" id="ARBA00023015"/>
    </source>
</evidence>
<evidence type="ECO:0000313" key="13">
    <source>
        <dbReference type="Proteomes" id="UP000319671"/>
    </source>
</evidence>
<dbReference type="Proteomes" id="UP000319671">
    <property type="component" value="Unassembled WGS sequence"/>
</dbReference>
<name>A0A561CLV8_9BACI</name>
<evidence type="ECO:0000256" key="1">
    <source>
        <dbReference type="ARBA" id="ARBA00022472"/>
    </source>
</evidence>
<keyword evidence="7" id="KW-0804">Transcription</keyword>
<sequence length="716" mass="82382">MVQQVAEKVTDTLKECSTIAKKVYRENMNFRHELEQLLENLQNQLNDKYDSFMIDPYAKNFDFSKMIETMIKKINNQTSSGLGELTEALNQKRKHLNSFTISLFGRTKAGKSTIREALTAGTGETIGKGAQRTTRDIRQYDWNGLRLLDVPGFEAFKGDDDTEKAHEILDQSDMILFLTSDDSVQPGEFDEMSRIQELNKHFIVVMNVKHNLLELETGQPDEREIRRFLKKPEKVFDYERLNEHHKHIRSYVKKHLNIDNVEVIWIHAQSAFLSTREELNEVSDKLWETSMLDKVYDRIIGEINRSGKHRRVLTFYDSTIHFIDTLEKMLWEEQNLIRSQTLFMKEKKVELKNFFNRFIPESNKRIEKQAQKLYAPLQQWVPYFVEEYIGKKDAHSVLEVRIKEKSKQIENSMNDYMKEIISDLQTQLSEFTRQYQYDTEAIQFDQSNIGDFRKGQIGKIIKWSGITVGAISTAVFIGTANIWNPVGLALLGVSGVAGIFSGFMKNYESKKLTNAKSEAKQNLLEHIKTMESKTISGYRSNFNKNIAKKVKSEILDKVEGYIEELFFISDQLKEKAAELDGLKEKLNKHLFAHMLRLEGFTCQPSDLKSIAREQGVATKIVVPLEWNLDSMTRTGLDQICGEHVTLLSDDSDLRGLVAKAIYPAKIKADQVKIIDDGKKMTVQVTVPTSTKGLAIGKQGMNIRLAQKLCNVKIELV</sequence>
<keyword evidence="3" id="KW-0547">Nucleotide-binding</keyword>
<dbReference type="Pfam" id="PF26594">
    <property type="entry name" value="KH_NusA_2nd"/>
    <property type="match status" value="1"/>
</dbReference>
<dbReference type="Gene3D" id="3.40.50.300">
    <property type="entry name" value="P-loop containing nucleotide triphosphate hydrolases"/>
    <property type="match status" value="1"/>
</dbReference>
<evidence type="ECO:0000256" key="9">
    <source>
        <dbReference type="SAM" id="Coils"/>
    </source>
</evidence>
<dbReference type="GO" id="GO:0005737">
    <property type="term" value="C:cytoplasm"/>
    <property type="evidence" value="ECO:0007669"/>
    <property type="project" value="TreeGrafter"/>
</dbReference>
<dbReference type="EMBL" id="VIVN01000020">
    <property type="protein sequence ID" value="TWD92215.1"/>
    <property type="molecule type" value="Genomic_DNA"/>
</dbReference>
<keyword evidence="1" id="KW-0806">Transcription termination</keyword>
<feature type="domain" description="NusA-like second KH" evidence="11">
    <location>
        <begin position="656"/>
        <end position="715"/>
    </location>
</feature>
<evidence type="ECO:0000259" key="11">
    <source>
        <dbReference type="Pfam" id="PF26594"/>
    </source>
</evidence>
<organism evidence="12 13">
    <name type="scientific">Neobacillus bataviensis</name>
    <dbReference type="NCBI Taxonomy" id="220685"/>
    <lineage>
        <taxon>Bacteria</taxon>
        <taxon>Bacillati</taxon>
        <taxon>Bacillota</taxon>
        <taxon>Bacilli</taxon>
        <taxon>Bacillales</taxon>
        <taxon>Bacillaceae</taxon>
        <taxon>Neobacillus</taxon>
    </lineage>
</organism>
<evidence type="ECO:0000256" key="6">
    <source>
        <dbReference type="ARBA" id="ARBA00023134"/>
    </source>
</evidence>
<dbReference type="PANTHER" id="PTHR42714">
    <property type="entry name" value="TRNA MODIFICATION GTPASE GTPBP3"/>
    <property type="match status" value="1"/>
</dbReference>
<keyword evidence="4 8" id="KW-0694">RNA-binding</keyword>
<dbReference type="InterPro" id="IPR058582">
    <property type="entry name" value="KH_NusA_2nd"/>
</dbReference>
<dbReference type="InterPro" id="IPR006073">
    <property type="entry name" value="GTP-bd"/>
</dbReference>
<keyword evidence="13" id="KW-1185">Reference proteome</keyword>
<feature type="domain" description="G" evidence="10">
    <location>
        <begin position="101"/>
        <end position="207"/>
    </location>
</feature>
<keyword evidence="9" id="KW-0175">Coiled coil</keyword>
<dbReference type="GO" id="GO:0005525">
    <property type="term" value="F:GTP binding"/>
    <property type="evidence" value="ECO:0007669"/>
    <property type="project" value="UniProtKB-KW"/>
</dbReference>